<dbReference type="Proteomes" id="UP000429181">
    <property type="component" value="Chromosome 2"/>
</dbReference>
<dbReference type="AlphaFoldDB" id="A0A4W2HGM6"/>
<proteinExistence type="predicted"/>
<name>A0A4W2HGM6_BOBOX</name>
<sequence length="102" mass="11416">MIHQPLVLPPVKTMDGPTFRTEQFHFHFSCIGEGNGNPLPCSCLENARDGDAWWAAVSGVTQSRTRLKQLSISSSIYIYNKLCFMYKVIGLGCSFELNSFPL</sequence>
<evidence type="ECO:0000313" key="1">
    <source>
        <dbReference type="Ensembl" id="ENSBIXP00005029346.1"/>
    </source>
</evidence>
<accession>A0A4W2HGM6</accession>
<protein>
    <submittedName>
        <fullName evidence="1">Uncharacterized protein</fullName>
    </submittedName>
</protein>
<reference evidence="1 2" key="1">
    <citation type="submission" date="2018-11" db="EMBL/GenBank/DDBJ databases">
        <title>Haplotype-resolved cattle genomes.</title>
        <authorList>
            <person name="Low W.Y."/>
            <person name="Tearle R."/>
            <person name="Bickhart D.M."/>
            <person name="Rosen B.D."/>
            <person name="Koren S."/>
            <person name="Rhie A."/>
            <person name="Hiendleder S."/>
            <person name="Phillippy A.M."/>
            <person name="Smith T.P.L."/>
            <person name="Williams J.L."/>
        </authorList>
    </citation>
    <scope>NUCLEOTIDE SEQUENCE [LARGE SCALE GENOMIC DNA]</scope>
</reference>
<reference evidence="1" key="2">
    <citation type="submission" date="2025-08" db="UniProtKB">
        <authorList>
            <consortium name="Ensembl"/>
        </authorList>
    </citation>
    <scope>IDENTIFICATION</scope>
</reference>
<evidence type="ECO:0000313" key="2">
    <source>
        <dbReference type="Proteomes" id="UP000429181"/>
    </source>
</evidence>
<organism evidence="1 2">
    <name type="scientific">Bos indicus x Bos taurus</name>
    <name type="common">Hybrid cattle</name>
    <dbReference type="NCBI Taxonomy" id="30522"/>
    <lineage>
        <taxon>Eukaryota</taxon>
        <taxon>Metazoa</taxon>
        <taxon>Chordata</taxon>
        <taxon>Craniata</taxon>
        <taxon>Vertebrata</taxon>
        <taxon>Euteleostomi</taxon>
        <taxon>Mammalia</taxon>
        <taxon>Eutheria</taxon>
        <taxon>Laurasiatheria</taxon>
        <taxon>Artiodactyla</taxon>
        <taxon>Ruminantia</taxon>
        <taxon>Pecora</taxon>
        <taxon>Bovidae</taxon>
        <taxon>Bovinae</taxon>
        <taxon>Bos</taxon>
    </lineage>
</organism>
<dbReference type="Ensembl" id="ENSBIXT00005011066.1">
    <property type="protein sequence ID" value="ENSBIXP00005029346.1"/>
    <property type="gene ID" value="ENSBIXG00005009265.1"/>
</dbReference>
<dbReference type="GeneTree" id="ENSGT00970000196928"/>